<proteinExistence type="inferred from homology"/>
<feature type="binding site" evidence="9">
    <location>
        <begin position="177"/>
        <end position="184"/>
    </location>
    <ligand>
        <name>NAD(+)</name>
        <dbReference type="ChEBI" id="CHEBI:57540"/>
    </ligand>
</feature>
<feature type="active site" description="Proton acceptor" evidence="8">
    <location>
        <position position="447"/>
    </location>
</feature>
<dbReference type="GO" id="GO:0005829">
    <property type="term" value="C:cytosol"/>
    <property type="evidence" value="ECO:0007669"/>
    <property type="project" value="TreeGrafter"/>
</dbReference>
<comment type="caution">
    <text evidence="15">The sequence shown here is derived from an EMBL/GenBank/DDBJ whole genome shotgun (WGS) entry which is preliminary data.</text>
</comment>
<comment type="subcellular location">
    <subcellularLocation>
        <location evidence="12">Cytoplasm</location>
    </subcellularLocation>
</comment>
<dbReference type="InterPro" id="IPR036188">
    <property type="entry name" value="FAD/NAD-bd_sf"/>
</dbReference>
<dbReference type="GO" id="GO:0050661">
    <property type="term" value="F:NADP binding"/>
    <property type="evidence" value="ECO:0007669"/>
    <property type="project" value="InterPro"/>
</dbReference>
<dbReference type="PANTHER" id="PTHR42737:SF2">
    <property type="entry name" value="GLUTATHIONE REDUCTASE"/>
    <property type="match status" value="1"/>
</dbReference>
<dbReference type="AlphaFoldDB" id="A0A1V9Z2B4"/>
<dbReference type="PRINTS" id="PR00411">
    <property type="entry name" value="PNDRDTASEI"/>
</dbReference>
<dbReference type="STRING" id="1202772.A0A1V9Z2B4"/>
<dbReference type="GO" id="GO:0045454">
    <property type="term" value="P:cell redox homeostasis"/>
    <property type="evidence" value="ECO:0007669"/>
    <property type="project" value="InterPro"/>
</dbReference>
<keyword evidence="3 11" id="KW-0285">Flavoprotein</keyword>
<dbReference type="InterPro" id="IPR006322">
    <property type="entry name" value="Glutathione_Rdtase_euk/bac"/>
</dbReference>
<dbReference type="FunFam" id="3.50.50.60:FF:000235">
    <property type="entry name" value="Glutathione reductase"/>
    <property type="match status" value="1"/>
</dbReference>
<dbReference type="InterPro" id="IPR004099">
    <property type="entry name" value="Pyr_nucl-diS_OxRdtase_dimer"/>
</dbReference>
<keyword evidence="12" id="KW-0521">NADP</keyword>
<name>A0A1V9Z2B4_ACHHY</name>
<evidence type="ECO:0000256" key="2">
    <source>
        <dbReference type="ARBA" id="ARBA00011738"/>
    </source>
</evidence>
<comment type="function">
    <text evidence="12">Catalyzes the reduction of glutathione disulfide (GSSG) to reduced glutathione (GSH). Constitutes the major mechanism to maintain a high GSH:GSSG ratio in the cytosol.</text>
</comment>
<keyword evidence="16" id="KW-1185">Reference proteome</keyword>
<evidence type="ECO:0000259" key="14">
    <source>
        <dbReference type="Pfam" id="PF07992"/>
    </source>
</evidence>
<evidence type="ECO:0000256" key="11">
    <source>
        <dbReference type="RuleBase" id="RU003691"/>
    </source>
</evidence>
<feature type="binding site" evidence="9">
    <location>
        <position position="51"/>
    </location>
    <ligand>
        <name>FAD</name>
        <dbReference type="ChEBI" id="CHEBI:57692"/>
    </ligand>
</feature>
<dbReference type="PROSITE" id="PS00076">
    <property type="entry name" value="PYRIDINE_REDOX_1"/>
    <property type="match status" value="1"/>
</dbReference>
<dbReference type="InterPro" id="IPR012999">
    <property type="entry name" value="Pyr_OxRdtase_I_AS"/>
</dbReference>
<dbReference type="NCBIfam" id="NF004776">
    <property type="entry name" value="PRK06116.1"/>
    <property type="match status" value="1"/>
</dbReference>
<dbReference type="SUPFAM" id="SSF51905">
    <property type="entry name" value="FAD/NAD(P)-binding domain"/>
    <property type="match status" value="1"/>
</dbReference>
<keyword evidence="7 11" id="KW-0676">Redox-active center</keyword>
<dbReference type="EMBL" id="JNBR01000480">
    <property type="protein sequence ID" value="OQR92139.1"/>
    <property type="molecule type" value="Genomic_DNA"/>
</dbReference>
<dbReference type="GO" id="GO:0005739">
    <property type="term" value="C:mitochondrion"/>
    <property type="evidence" value="ECO:0007669"/>
    <property type="project" value="TreeGrafter"/>
</dbReference>
<dbReference type="Gene3D" id="3.50.50.60">
    <property type="entry name" value="FAD/NAD(P)-binding domain"/>
    <property type="match status" value="2"/>
</dbReference>
<evidence type="ECO:0000256" key="6">
    <source>
        <dbReference type="ARBA" id="ARBA00023157"/>
    </source>
</evidence>
<evidence type="ECO:0000256" key="10">
    <source>
        <dbReference type="PIRSR" id="PIRSR000350-4"/>
    </source>
</evidence>
<dbReference type="GO" id="GO:0006749">
    <property type="term" value="P:glutathione metabolic process"/>
    <property type="evidence" value="ECO:0007669"/>
    <property type="project" value="InterPro"/>
</dbReference>
<dbReference type="SUPFAM" id="SSF55424">
    <property type="entry name" value="FAD/NAD-linked reductases, dimerisation (C-terminal) domain"/>
    <property type="match status" value="1"/>
</dbReference>
<protein>
    <recommendedName>
        <fullName evidence="12">Glutathione reductase</fullName>
        <ecNumber evidence="12">1.8.1.7</ecNumber>
    </recommendedName>
</protein>
<dbReference type="InterPro" id="IPR046952">
    <property type="entry name" value="GSHR/TRXR-like"/>
</dbReference>
<comment type="subunit">
    <text evidence="2">Homodimer.</text>
</comment>
<evidence type="ECO:0000256" key="4">
    <source>
        <dbReference type="ARBA" id="ARBA00022827"/>
    </source>
</evidence>
<dbReference type="Gene3D" id="3.30.390.30">
    <property type="match status" value="1"/>
</dbReference>
<organism evidence="15 16">
    <name type="scientific">Achlya hypogyna</name>
    <name type="common">Oomycete</name>
    <name type="synonym">Protoachlya hypogyna</name>
    <dbReference type="NCBI Taxonomy" id="1202772"/>
    <lineage>
        <taxon>Eukaryota</taxon>
        <taxon>Sar</taxon>
        <taxon>Stramenopiles</taxon>
        <taxon>Oomycota</taxon>
        <taxon>Saprolegniomycetes</taxon>
        <taxon>Saprolegniales</taxon>
        <taxon>Achlyaceae</taxon>
        <taxon>Achlya</taxon>
    </lineage>
</organism>
<evidence type="ECO:0000256" key="5">
    <source>
        <dbReference type="ARBA" id="ARBA00023002"/>
    </source>
</evidence>
<dbReference type="InterPro" id="IPR023753">
    <property type="entry name" value="FAD/NAD-binding_dom"/>
</dbReference>
<dbReference type="GO" id="GO:0004362">
    <property type="term" value="F:glutathione-disulfide reductase (NADPH) activity"/>
    <property type="evidence" value="ECO:0007669"/>
    <property type="project" value="UniProtKB-EC"/>
</dbReference>
<evidence type="ECO:0000259" key="13">
    <source>
        <dbReference type="Pfam" id="PF02852"/>
    </source>
</evidence>
<evidence type="ECO:0000313" key="16">
    <source>
        <dbReference type="Proteomes" id="UP000243579"/>
    </source>
</evidence>
<dbReference type="InterPro" id="IPR001100">
    <property type="entry name" value="Pyr_nuc-diS_OxRdtase"/>
</dbReference>
<comment type="similarity">
    <text evidence="1 11">Belongs to the class-I pyridine nucleotide-disulfide oxidoreductase family.</text>
</comment>
<dbReference type="OrthoDB" id="5956163at2759"/>
<dbReference type="FunFam" id="3.30.390.30:FF:000003">
    <property type="entry name" value="Glutathione reductase"/>
    <property type="match status" value="1"/>
</dbReference>
<feature type="binding site" evidence="9">
    <location>
        <position position="308"/>
    </location>
    <ligand>
        <name>FAD</name>
        <dbReference type="ChEBI" id="CHEBI:57692"/>
    </ligand>
</feature>
<evidence type="ECO:0000313" key="15">
    <source>
        <dbReference type="EMBL" id="OQR92139.1"/>
    </source>
</evidence>
<evidence type="ECO:0000256" key="9">
    <source>
        <dbReference type="PIRSR" id="PIRSR000350-3"/>
    </source>
</evidence>
<dbReference type="Pfam" id="PF02852">
    <property type="entry name" value="Pyr_redox_dim"/>
    <property type="match status" value="1"/>
</dbReference>
<feature type="disulfide bond" description="Redox-active" evidence="10">
    <location>
        <begin position="42"/>
        <end position="47"/>
    </location>
</feature>
<accession>A0A1V9Z2B4</accession>
<dbReference type="GO" id="GO:0034599">
    <property type="term" value="P:cellular response to oxidative stress"/>
    <property type="evidence" value="ECO:0007669"/>
    <property type="project" value="TreeGrafter"/>
</dbReference>
<keyword evidence="12" id="KW-0963">Cytoplasm</keyword>
<feature type="domain" description="Pyridine nucleotide-disulphide oxidoreductase dimerisation" evidence="13">
    <location>
        <begin position="344"/>
        <end position="457"/>
    </location>
</feature>
<keyword evidence="9" id="KW-0520">NAD</keyword>
<feature type="domain" description="FAD/NAD(P)-binding" evidence="14">
    <location>
        <begin position="5"/>
        <end position="323"/>
    </location>
</feature>
<dbReference type="PIRSF" id="PIRSF000350">
    <property type="entry name" value="Mercury_reductase_MerA"/>
    <property type="match status" value="1"/>
</dbReference>
<keyword evidence="9" id="KW-0547">Nucleotide-binding</keyword>
<dbReference type="EC" id="1.8.1.7" evidence="12"/>
<evidence type="ECO:0000256" key="1">
    <source>
        <dbReference type="ARBA" id="ARBA00007532"/>
    </source>
</evidence>
<keyword evidence="4 9" id="KW-0274">FAD</keyword>
<dbReference type="GO" id="GO:0050660">
    <property type="term" value="F:flavin adenine dinucleotide binding"/>
    <property type="evidence" value="ECO:0007669"/>
    <property type="project" value="InterPro"/>
</dbReference>
<keyword evidence="5 11" id="KW-0560">Oxidoreductase</keyword>
<comment type="catalytic activity">
    <reaction evidence="12">
        <text>2 glutathione + NADP(+) = glutathione disulfide + NADPH + H(+)</text>
        <dbReference type="Rhea" id="RHEA:11740"/>
        <dbReference type="ChEBI" id="CHEBI:15378"/>
        <dbReference type="ChEBI" id="CHEBI:57783"/>
        <dbReference type="ChEBI" id="CHEBI:57925"/>
        <dbReference type="ChEBI" id="CHEBI:58297"/>
        <dbReference type="ChEBI" id="CHEBI:58349"/>
        <dbReference type="EC" id="1.8.1.7"/>
    </reaction>
</comment>
<dbReference type="Proteomes" id="UP000243579">
    <property type="component" value="Unassembled WGS sequence"/>
</dbReference>
<sequence length="462" mass="48991">MQRVYDLVVMGGGSGGIASARRAATYGKKVLVVERGRLGGTCVNVGCVPKKIMYAAADLAHSVAHDLPAYGFPSVGTPVVDWGTLKQRRDAYVSRLNGIYARNLQGSGIDFLSGTCAFGADGRVLIDDKPLEADASNVLVAVGGQPVMPDIPGIEHCISSDGFFELTERPARVAVVGAGYIAVELAGVLRGLGSDTTIFCRQQGVLRSFDDMLQAVLHEAFERDGIHLAPHSTVARVDKDSATGALSVTTTAGQKHDGFDCVLMATGRSPLTRALGLEHRGIELTADGFIPVDEYQATAAPGVFALGDVVKTAALTPVAIAAGRRLADRLFGGLPEAKADYSNIPSVVFSHPPIGTIGLTEHEARRRFPSDDIKVYTSKFINMHYSLYEHAHEKPTTAMKLICTGPEERIVGLHVIGRGADEMLQGFGVAIKMGACKKDLDACIAIHPTAAEEFVTLAPWGL</sequence>
<comment type="cofactor">
    <cofactor evidence="9">
        <name>FAD</name>
        <dbReference type="ChEBI" id="CHEBI:57692"/>
    </cofactor>
    <text evidence="9">Binds 1 FAD per subunit.</text>
</comment>
<evidence type="ECO:0000256" key="7">
    <source>
        <dbReference type="ARBA" id="ARBA00023284"/>
    </source>
</evidence>
<evidence type="ECO:0000256" key="3">
    <source>
        <dbReference type="ARBA" id="ARBA00022630"/>
    </source>
</evidence>
<gene>
    <name evidence="15" type="ORF">ACHHYP_04049</name>
</gene>
<dbReference type="InterPro" id="IPR016156">
    <property type="entry name" value="FAD/NAD-linked_Rdtase_dimer_sf"/>
</dbReference>
<dbReference type="Pfam" id="PF07992">
    <property type="entry name" value="Pyr_redox_2"/>
    <property type="match status" value="1"/>
</dbReference>
<dbReference type="PRINTS" id="PR00368">
    <property type="entry name" value="FADPNR"/>
</dbReference>
<evidence type="ECO:0000256" key="12">
    <source>
        <dbReference type="RuleBase" id="RU365016"/>
    </source>
</evidence>
<dbReference type="PANTHER" id="PTHR42737">
    <property type="entry name" value="GLUTATHIONE REDUCTASE"/>
    <property type="match status" value="1"/>
</dbReference>
<reference evidence="15 16" key="1">
    <citation type="journal article" date="2014" name="Genome Biol. Evol.">
        <title>The secreted proteins of Achlya hypogyna and Thraustotheca clavata identify the ancestral oomycete secretome and reveal gene acquisitions by horizontal gene transfer.</title>
        <authorList>
            <person name="Misner I."/>
            <person name="Blouin N."/>
            <person name="Leonard G."/>
            <person name="Richards T.A."/>
            <person name="Lane C.E."/>
        </authorList>
    </citation>
    <scope>NUCLEOTIDE SEQUENCE [LARGE SCALE GENOMIC DNA]</scope>
    <source>
        <strain evidence="15 16">ATCC 48635</strain>
    </source>
</reference>
<keyword evidence="6" id="KW-1015">Disulfide bond</keyword>
<dbReference type="NCBIfam" id="TIGR01421">
    <property type="entry name" value="gluta_reduc_1"/>
    <property type="match status" value="1"/>
</dbReference>
<evidence type="ECO:0000256" key="8">
    <source>
        <dbReference type="PIRSR" id="PIRSR000350-2"/>
    </source>
</evidence>
<feature type="binding site" evidence="9">
    <location>
        <position position="267"/>
    </location>
    <ligand>
        <name>NAD(+)</name>
        <dbReference type="ChEBI" id="CHEBI:57540"/>
    </ligand>
</feature>